<organism evidence="2 3">
    <name type="scientific">Mangrovihabitans endophyticus</name>
    <dbReference type="NCBI Taxonomy" id="1751298"/>
    <lineage>
        <taxon>Bacteria</taxon>
        <taxon>Bacillati</taxon>
        <taxon>Actinomycetota</taxon>
        <taxon>Actinomycetes</taxon>
        <taxon>Micromonosporales</taxon>
        <taxon>Micromonosporaceae</taxon>
        <taxon>Mangrovihabitans</taxon>
    </lineage>
</organism>
<comment type="caution">
    <text evidence="2">The sequence shown here is derived from an EMBL/GenBank/DDBJ whole genome shotgun (WGS) entry which is preliminary data.</text>
</comment>
<dbReference type="RefSeq" id="WP_189082535.1">
    <property type="nucleotide sequence ID" value="NZ_BMMX01000050.1"/>
</dbReference>
<reference evidence="2" key="2">
    <citation type="submission" date="2020-09" db="EMBL/GenBank/DDBJ databases">
        <authorList>
            <person name="Sun Q."/>
            <person name="Zhou Y."/>
        </authorList>
    </citation>
    <scope>NUCLEOTIDE SEQUENCE</scope>
    <source>
        <strain evidence="2">CGMCC 4.7299</strain>
    </source>
</reference>
<dbReference type="Proteomes" id="UP000656042">
    <property type="component" value="Unassembled WGS sequence"/>
</dbReference>
<name>A0A8J3C727_9ACTN</name>
<accession>A0A8J3C727</accession>
<keyword evidence="3" id="KW-1185">Reference proteome</keyword>
<dbReference type="AlphaFoldDB" id="A0A8J3C727"/>
<feature type="domain" description="SsuA/THI5-like" evidence="1">
    <location>
        <begin position="66"/>
        <end position="276"/>
    </location>
</feature>
<reference evidence="2" key="1">
    <citation type="journal article" date="2014" name="Int. J. Syst. Evol. Microbiol.">
        <title>Complete genome sequence of Corynebacterium casei LMG S-19264T (=DSM 44701T), isolated from a smear-ripened cheese.</title>
        <authorList>
            <consortium name="US DOE Joint Genome Institute (JGI-PGF)"/>
            <person name="Walter F."/>
            <person name="Albersmeier A."/>
            <person name="Kalinowski J."/>
            <person name="Ruckert C."/>
        </authorList>
    </citation>
    <scope>NUCLEOTIDE SEQUENCE</scope>
    <source>
        <strain evidence="2">CGMCC 4.7299</strain>
    </source>
</reference>
<dbReference type="Gene3D" id="3.40.190.10">
    <property type="entry name" value="Periplasmic binding protein-like II"/>
    <property type="match status" value="2"/>
</dbReference>
<dbReference type="Pfam" id="PF09084">
    <property type="entry name" value="NMT1"/>
    <property type="match status" value="1"/>
</dbReference>
<sequence>MGSALLFWHHFRNLKPARQLAVCAAIVLLSGGCGADAKPGGDEPGGAMDKVTYLTAFGSFGREGFAYVAKQKGFFASRHIDVDIQPGQGATSNLKLLAAGRAQFSANDLSGVWILQGSGHYPQMRAVATIQQRTLNSIMTLQKSGITGPKDLPGKKIGGAPGATPELLWPVYAELVGLDPKAVTWVHMSAQLTPAALASGKVDGIGQFVVASGTVEKAAGGRQTRALAYSAVIEDLYGNGLVTTTTMIRDHPDLVARFRAGLLEGLAWSIQHPQEAGQILHTMVPTQDGAAAAAELEKMAPYVVQAGQVGVLDENRVARAVAILAGSGAIPKAPAPDDLVDFGLANGAAPAVTASGGW</sequence>
<dbReference type="PANTHER" id="PTHR31528:SF15">
    <property type="entry name" value="RIBOFLAVIN-BINDING PROTEIN RIBY"/>
    <property type="match status" value="1"/>
</dbReference>
<proteinExistence type="predicted"/>
<dbReference type="PANTHER" id="PTHR31528">
    <property type="entry name" value="4-AMINO-5-HYDROXYMETHYL-2-METHYLPYRIMIDINE PHOSPHATE SYNTHASE THI11-RELATED"/>
    <property type="match status" value="1"/>
</dbReference>
<dbReference type="EMBL" id="BMMX01000050">
    <property type="protein sequence ID" value="GGL15964.1"/>
    <property type="molecule type" value="Genomic_DNA"/>
</dbReference>
<gene>
    <name evidence="2" type="ORF">GCM10012284_58240</name>
</gene>
<dbReference type="GO" id="GO:0009228">
    <property type="term" value="P:thiamine biosynthetic process"/>
    <property type="evidence" value="ECO:0007669"/>
    <property type="project" value="InterPro"/>
</dbReference>
<evidence type="ECO:0000313" key="3">
    <source>
        <dbReference type="Proteomes" id="UP000656042"/>
    </source>
</evidence>
<dbReference type="InterPro" id="IPR027939">
    <property type="entry name" value="NMT1/THI5"/>
</dbReference>
<evidence type="ECO:0000259" key="1">
    <source>
        <dbReference type="Pfam" id="PF09084"/>
    </source>
</evidence>
<protein>
    <recommendedName>
        <fullName evidence="1">SsuA/THI5-like domain-containing protein</fullName>
    </recommendedName>
</protein>
<evidence type="ECO:0000313" key="2">
    <source>
        <dbReference type="EMBL" id="GGL15964.1"/>
    </source>
</evidence>
<dbReference type="SUPFAM" id="SSF53850">
    <property type="entry name" value="Periplasmic binding protein-like II"/>
    <property type="match status" value="1"/>
</dbReference>
<dbReference type="InterPro" id="IPR015168">
    <property type="entry name" value="SsuA/THI5"/>
</dbReference>